<sequence>MLNEINHVQYGNTNLSFNNINFELPYKLLNFGRERVVSSDYRWHGLKRGKLETAIWQYTLSGSGKLRINNTTYTIQPHQAMLVTSPDDHEYFFDSMDSHWEFIYLSFCGTDLVQHYKNLIAKTSPVCSLPINSKLISLFLQLTQNPHLSDSQTHVQHSQLCYQFIMELHQEILADKQKPLPQAIQNVLNHINHHLNQAISIDEMASVAKLSRYHFSRVFSKAIGISPNEYLIKTKMEYAQKLLFTQNLSVKQLAHECGYHDPSYFCKVFKKHFGHSPKADLS</sequence>
<dbReference type="Gene3D" id="2.60.120.280">
    <property type="entry name" value="Regulatory protein AraC"/>
    <property type="match status" value="1"/>
</dbReference>
<dbReference type="InterPro" id="IPR020449">
    <property type="entry name" value="Tscrpt_reg_AraC-type_HTH"/>
</dbReference>
<keyword evidence="2" id="KW-0238">DNA-binding</keyword>
<dbReference type="PANTHER" id="PTHR43280">
    <property type="entry name" value="ARAC-FAMILY TRANSCRIPTIONAL REGULATOR"/>
    <property type="match status" value="1"/>
</dbReference>
<dbReference type="PANTHER" id="PTHR43280:SF28">
    <property type="entry name" value="HTH-TYPE TRANSCRIPTIONAL ACTIVATOR RHAS"/>
    <property type="match status" value="1"/>
</dbReference>
<evidence type="ECO:0000256" key="3">
    <source>
        <dbReference type="ARBA" id="ARBA00023163"/>
    </source>
</evidence>
<keyword evidence="3" id="KW-0804">Transcription</keyword>
<evidence type="ECO:0000259" key="4">
    <source>
        <dbReference type="PROSITE" id="PS01124"/>
    </source>
</evidence>
<keyword evidence="1" id="KW-0805">Transcription regulation</keyword>
<dbReference type="Pfam" id="PF02311">
    <property type="entry name" value="AraC_binding"/>
    <property type="match status" value="1"/>
</dbReference>
<keyword evidence="6" id="KW-1185">Reference proteome</keyword>
<dbReference type="SUPFAM" id="SSF46689">
    <property type="entry name" value="Homeodomain-like"/>
    <property type="match status" value="2"/>
</dbReference>
<reference evidence="5 6" key="1">
    <citation type="submission" date="2023-02" db="EMBL/GenBank/DDBJ databases">
        <title>Genome sequence of Lentisphaera profundi SAORIC-696.</title>
        <authorList>
            <person name="Kim e."/>
            <person name="Cho J.-C."/>
            <person name="Choi A."/>
            <person name="Kang I."/>
        </authorList>
    </citation>
    <scope>NUCLEOTIDE SEQUENCE [LARGE SCALE GENOMIC DNA]</scope>
    <source>
        <strain evidence="5 6">SAORIC-696</strain>
    </source>
</reference>
<evidence type="ECO:0000256" key="2">
    <source>
        <dbReference type="ARBA" id="ARBA00023125"/>
    </source>
</evidence>
<dbReference type="PROSITE" id="PS00041">
    <property type="entry name" value="HTH_ARAC_FAMILY_1"/>
    <property type="match status" value="1"/>
</dbReference>
<accession>A0ABY7VMM0</accession>
<dbReference type="InterPro" id="IPR018062">
    <property type="entry name" value="HTH_AraC-typ_CS"/>
</dbReference>
<dbReference type="SUPFAM" id="SSF51215">
    <property type="entry name" value="Regulatory protein AraC"/>
    <property type="match status" value="1"/>
</dbReference>
<dbReference type="RefSeq" id="WP_274148678.1">
    <property type="nucleotide sequence ID" value="NZ_CP117811.1"/>
</dbReference>
<evidence type="ECO:0000313" key="6">
    <source>
        <dbReference type="Proteomes" id="UP001214250"/>
    </source>
</evidence>
<dbReference type="EMBL" id="CP117811">
    <property type="protein sequence ID" value="WDE95270.1"/>
    <property type="molecule type" value="Genomic_DNA"/>
</dbReference>
<dbReference type="InterPro" id="IPR018060">
    <property type="entry name" value="HTH_AraC"/>
</dbReference>
<dbReference type="InterPro" id="IPR009057">
    <property type="entry name" value="Homeodomain-like_sf"/>
</dbReference>
<dbReference type="Proteomes" id="UP001214250">
    <property type="component" value="Chromosome 1"/>
</dbReference>
<dbReference type="InterPro" id="IPR003313">
    <property type="entry name" value="AraC-bd"/>
</dbReference>
<dbReference type="PROSITE" id="PS01124">
    <property type="entry name" value="HTH_ARAC_FAMILY_2"/>
    <property type="match status" value="1"/>
</dbReference>
<dbReference type="PRINTS" id="PR00032">
    <property type="entry name" value="HTHARAC"/>
</dbReference>
<evidence type="ECO:0000256" key="1">
    <source>
        <dbReference type="ARBA" id="ARBA00023015"/>
    </source>
</evidence>
<feature type="domain" description="HTH araC/xylS-type" evidence="4">
    <location>
        <begin position="185"/>
        <end position="282"/>
    </location>
</feature>
<proteinExistence type="predicted"/>
<name>A0ABY7VMM0_9BACT</name>
<dbReference type="SMART" id="SM00342">
    <property type="entry name" value="HTH_ARAC"/>
    <property type="match status" value="1"/>
</dbReference>
<evidence type="ECO:0000313" key="5">
    <source>
        <dbReference type="EMBL" id="WDE95270.1"/>
    </source>
</evidence>
<dbReference type="Gene3D" id="1.10.10.60">
    <property type="entry name" value="Homeodomain-like"/>
    <property type="match status" value="2"/>
</dbReference>
<protein>
    <submittedName>
        <fullName evidence="5">AraC family transcriptional regulator</fullName>
    </submittedName>
</protein>
<gene>
    <name evidence="5" type="ORF">PQO03_05990</name>
</gene>
<organism evidence="5 6">
    <name type="scientific">Lentisphaera profundi</name>
    <dbReference type="NCBI Taxonomy" id="1658616"/>
    <lineage>
        <taxon>Bacteria</taxon>
        <taxon>Pseudomonadati</taxon>
        <taxon>Lentisphaerota</taxon>
        <taxon>Lentisphaeria</taxon>
        <taxon>Lentisphaerales</taxon>
        <taxon>Lentisphaeraceae</taxon>
        <taxon>Lentisphaera</taxon>
    </lineage>
</organism>
<dbReference type="Pfam" id="PF12833">
    <property type="entry name" value="HTH_18"/>
    <property type="match status" value="1"/>
</dbReference>
<dbReference type="InterPro" id="IPR037923">
    <property type="entry name" value="HTH-like"/>
</dbReference>